<feature type="compositionally biased region" description="Low complexity" evidence="8">
    <location>
        <begin position="602"/>
        <end position="616"/>
    </location>
</feature>
<dbReference type="PROSITE" id="PS50157">
    <property type="entry name" value="ZINC_FINGER_C2H2_2"/>
    <property type="match status" value="9"/>
</dbReference>
<organism evidence="10 11">
    <name type="scientific">Bemisia tabaci</name>
    <name type="common">Sweetpotato whitefly</name>
    <name type="synonym">Aleurodes tabaci</name>
    <dbReference type="NCBI Taxonomy" id="7038"/>
    <lineage>
        <taxon>Eukaryota</taxon>
        <taxon>Metazoa</taxon>
        <taxon>Ecdysozoa</taxon>
        <taxon>Arthropoda</taxon>
        <taxon>Hexapoda</taxon>
        <taxon>Insecta</taxon>
        <taxon>Pterygota</taxon>
        <taxon>Neoptera</taxon>
        <taxon>Paraneoptera</taxon>
        <taxon>Hemiptera</taxon>
        <taxon>Sternorrhyncha</taxon>
        <taxon>Aleyrodoidea</taxon>
        <taxon>Aleyrodidae</taxon>
        <taxon>Aleyrodinae</taxon>
        <taxon>Bemisia</taxon>
    </lineage>
</organism>
<evidence type="ECO:0000256" key="7">
    <source>
        <dbReference type="PROSITE-ProRule" id="PRU00042"/>
    </source>
</evidence>
<evidence type="ECO:0000256" key="6">
    <source>
        <dbReference type="ARBA" id="ARBA00023242"/>
    </source>
</evidence>
<keyword evidence="2" id="KW-0479">Metal-binding</keyword>
<feature type="domain" description="C2H2-type" evidence="9">
    <location>
        <begin position="264"/>
        <end position="292"/>
    </location>
</feature>
<feature type="domain" description="C2H2-type" evidence="9">
    <location>
        <begin position="178"/>
        <end position="206"/>
    </location>
</feature>
<feature type="compositionally biased region" description="Polar residues" evidence="8">
    <location>
        <begin position="1"/>
        <end position="23"/>
    </location>
</feature>
<dbReference type="SUPFAM" id="SSF57667">
    <property type="entry name" value="beta-beta-alpha zinc fingers"/>
    <property type="match status" value="6"/>
</dbReference>
<reference evidence="10" key="1">
    <citation type="submission" date="2021-12" db="EMBL/GenBank/DDBJ databases">
        <authorList>
            <person name="King R."/>
        </authorList>
    </citation>
    <scope>NUCLEOTIDE SEQUENCE</scope>
</reference>
<keyword evidence="6" id="KW-0539">Nucleus</keyword>
<protein>
    <recommendedName>
        <fullName evidence="9">C2H2-type domain-containing protein</fullName>
    </recommendedName>
</protein>
<evidence type="ECO:0000313" key="11">
    <source>
        <dbReference type="Proteomes" id="UP001152759"/>
    </source>
</evidence>
<dbReference type="KEGG" id="btab:109029913"/>
<dbReference type="Pfam" id="PF00096">
    <property type="entry name" value="zf-C2H2"/>
    <property type="match status" value="5"/>
</dbReference>
<keyword evidence="4 7" id="KW-0863">Zinc-finger</keyword>
<sequence length="885" mass="99011">MSEPETPTTPYMANNTSADQSAAQDIWLDWDTEENESDAEKSNSDARAPPPPTHLVRIKEEPVSPSQSPEPPYGSEEMTQAPMVEVNVKMENPSPPPSPQQHQSAEEDADEAPNDGNDAEDGNEPDGGNGEDAGELQDEDEPDDVPDDRPEPVDINSPEDLLINGEDGRGEDDDLFEYNCHFCFAAFRNKTQLKEHYKVGHSTNSALRCNTCVMTFRQKRDYTRHMRMHITGKNLRCDRCLVKFESERQLIDHVLDKHFDDCKFICEYCDAPFTYKEDLLMHKFEEHTGFQDGYRCEHCNVGFKRKRMLELHVQSVHLELFKCQICRITITDRIEYRKHTRAHTRTDARKAFCDACGSRFKYNRTLKMHRLVCLGRRLNLMRFAEEAPGSPPGPDKNLSNTKDDDPKIVGSSIAKVIFDGDKLVTLHQGHVHHKGVSDVLIGGVNVTVGERSEVVEVTAEEYPGRKVNIEIYKAAKPAEPPKEATPPPQNTGGYTDRVYRSYARDYRIKDSNEGQSIDPSVFCSSQLGETIEPLGGGELTITVENVEVPSSSDAPNEDPLTNGVSPNPSENAECDTTQDRTPSALSHNSNAESDTPAPSEASSSNDNNQSLSSTTSEAPVENKKILLTTDMVKEETFRKRRRKPPPEPEEPVEKMSLAEILEAVESCSPAVRIPRKPGIKTEDGFVENIYKAHELPEKTLLALKAHGLPRVIKKPRLLSETIHQAMSLRGHGSETGFTCKTCDAEFVFKYDLIRHERTAHAAVLKCTQCSFTFTKKEELAQHTLETHFRRTGPRIGSGLGLFESLLAKKKAVMPVPPGSVLPTAPPPDSMPEQNFSCENCDANFAYEAELNHHMRIHGTEFKCNACKASFREKSALAKHMLSVHF</sequence>
<keyword evidence="3" id="KW-0677">Repeat</keyword>
<feature type="region of interest" description="Disordered" evidence="8">
    <location>
        <begin position="549"/>
        <end position="653"/>
    </location>
</feature>
<feature type="domain" description="C2H2-type" evidence="9">
    <location>
        <begin position="207"/>
        <end position="234"/>
    </location>
</feature>
<feature type="compositionally biased region" description="Acidic residues" evidence="8">
    <location>
        <begin position="106"/>
        <end position="124"/>
    </location>
</feature>
<dbReference type="GO" id="GO:0001228">
    <property type="term" value="F:DNA-binding transcription activator activity, RNA polymerase II-specific"/>
    <property type="evidence" value="ECO:0007669"/>
    <property type="project" value="TreeGrafter"/>
</dbReference>
<feature type="domain" description="C2H2-type" evidence="9">
    <location>
        <begin position="737"/>
        <end position="761"/>
    </location>
</feature>
<comment type="subcellular location">
    <subcellularLocation>
        <location evidence="1">Nucleus</location>
    </subcellularLocation>
</comment>
<evidence type="ECO:0000256" key="8">
    <source>
        <dbReference type="SAM" id="MobiDB-lite"/>
    </source>
</evidence>
<evidence type="ECO:0000313" key="10">
    <source>
        <dbReference type="EMBL" id="CAH0386496.1"/>
    </source>
</evidence>
<dbReference type="SMART" id="SM00355">
    <property type="entry name" value="ZnF_C2H2"/>
    <property type="match status" value="10"/>
</dbReference>
<evidence type="ECO:0000256" key="2">
    <source>
        <dbReference type="ARBA" id="ARBA00022723"/>
    </source>
</evidence>
<name>A0A9P0A8I9_BEMTA</name>
<dbReference type="GO" id="GO:0005634">
    <property type="term" value="C:nucleus"/>
    <property type="evidence" value="ECO:0007669"/>
    <property type="project" value="UniProtKB-SubCell"/>
</dbReference>
<dbReference type="PROSITE" id="PS00028">
    <property type="entry name" value="ZINC_FINGER_C2H2_1"/>
    <property type="match status" value="9"/>
</dbReference>
<proteinExistence type="predicted"/>
<feature type="region of interest" description="Disordered" evidence="8">
    <location>
        <begin position="1"/>
        <end position="168"/>
    </location>
</feature>
<evidence type="ECO:0000256" key="1">
    <source>
        <dbReference type="ARBA" id="ARBA00004123"/>
    </source>
</evidence>
<feature type="domain" description="C2H2-type" evidence="9">
    <location>
        <begin position="835"/>
        <end position="862"/>
    </location>
</feature>
<dbReference type="InterPro" id="IPR013087">
    <property type="entry name" value="Znf_C2H2_type"/>
</dbReference>
<feature type="region of interest" description="Disordered" evidence="8">
    <location>
        <begin position="385"/>
        <end position="406"/>
    </location>
</feature>
<dbReference type="GO" id="GO:0008270">
    <property type="term" value="F:zinc ion binding"/>
    <property type="evidence" value="ECO:0007669"/>
    <property type="project" value="UniProtKB-KW"/>
</dbReference>
<evidence type="ECO:0000256" key="3">
    <source>
        <dbReference type="ARBA" id="ARBA00022737"/>
    </source>
</evidence>
<dbReference type="Gene3D" id="3.30.160.60">
    <property type="entry name" value="Classic Zinc Finger"/>
    <property type="match status" value="5"/>
</dbReference>
<feature type="compositionally biased region" description="Polar residues" evidence="8">
    <location>
        <begin position="579"/>
        <end position="593"/>
    </location>
</feature>
<feature type="domain" description="C2H2-type" evidence="9">
    <location>
        <begin position="764"/>
        <end position="792"/>
    </location>
</feature>
<feature type="domain" description="C2H2-type" evidence="9">
    <location>
        <begin position="294"/>
        <end position="317"/>
    </location>
</feature>
<dbReference type="Proteomes" id="UP001152759">
    <property type="component" value="Chromosome 3"/>
</dbReference>
<dbReference type="GO" id="GO:0000978">
    <property type="term" value="F:RNA polymerase II cis-regulatory region sequence-specific DNA binding"/>
    <property type="evidence" value="ECO:0007669"/>
    <property type="project" value="TreeGrafter"/>
</dbReference>
<feature type="domain" description="C2H2-type" evidence="9">
    <location>
        <begin position="861"/>
        <end position="885"/>
    </location>
</feature>
<dbReference type="InterPro" id="IPR036236">
    <property type="entry name" value="Znf_C2H2_sf"/>
</dbReference>
<feature type="compositionally biased region" description="Acidic residues" evidence="8">
    <location>
        <begin position="132"/>
        <end position="146"/>
    </location>
</feature>
<evidence type="ECO:0000256" key="4">
    <source>
        <dbReference type="ARBA" id="ARBA00022771"/>
    </source>
</evidence>
<keyword evidence="11" id="KW-1185">Reference proteome</keyword>
<dbReference type="AlphaFoldDB" id="A0A9P0A8I9"/>
<feature type="compositionally biased region" description="Acidic residues" evidence="8">
    <location>
        <begin position="28"/>
        <end position="37"/>
    </location>
</feature>
<dbReference type="PANTHER" id="PTHR24376:SF235">
    <property type="entry name" value="C2H2-TYPE DOMAIN-CONTAINING PROTEIN"/>
    <property type="match status" value="1"/>
</dbReference>
<feature type="domain" description="C2H2-type" evidence="9">
    <location>
        <begin position="321"/>
        <end position="348"/>
    </location>
</feature>
<dbReference type="EMBL" id="OU963864">
    <property type="protein sequence ID" value="CAH0386496.1"/>
    <property type="molecule type" value="Genomic_DNA"/>
</dbReference>
<evidence type="ECO:0000256" key="5">
    <source>
        <dbReference type="ARBA" id="ARBA00022833"/>
    </source>
</evidence>
<keyword evidence="5" id="KW-0862">Zinc</keyword>
<gene>
    <name evidence="10" type="ORF">BEMITA_LOCUS5607</name>
</gene>
<dbReference type="PANTHER" id="PTHR24376">
    <property type="entry name" value="ZINC FINGER PROTEIN"/>
    <property type="match status" value="1"/>
</dbReference>
<accession>A0A9P0A8I9</accession>
<evidence type="ECO:0000259" key="9">
    <source>
        <dbReference type="PROSITE" id="PS50157"/>
    </source>
</evidence>